<protein>
    <recommendedName>
        <fullName evidence="3">Transposase</fullName>
    </recommendedName>
</protein>
<organism evidence="1 2">
    <name type="scientific">Corynebacterium flavescens</name>
    <dbReference type="NCBI Taxonomy" id="28028"/>
    <lineage>
        <taxon>Bacteria</taxon>
        <taxon>Bacillati</taxon>
        <taxon>Actinomycetota</taxon>
        <taxon>Actinomycetes</taxon>
        <taxon>Mycobacteriales</taxon>
        <taxon>Corynebacteriaceae</taxon>
        <taxon>Corynebacterium</taxon>
    </lineage>
</organism>
<comment type="caution">
    <text evidence="1">The sequence shown here is derived from an EMBL/GenBank/DDBJ whole genome shotgun (WGS) entry which is preliminary data.</text>
</comment>
<name>A0AB73B8E7_CORFL</name>
<sequence length="47" mass="5416">MLPRAELRAVLEQGSMTTKRKARLMAKVIARVIIQTLMHKTRIARRA</sequence>
<gene>
    <name evidence="1" type="ORF">CFL01nite_17110</name>
</gene>
<dbReference type="AlphaFoldDB" id="A0AB73B8E7"/>
<dbReference type="Proteomes" id="UP000315353">
    <property type="component" value="Unassembled WGS sequence"/>
</dbReference>
<reference evidence="1 2" key="1">
    <citation type="submission" date="2019-06" db="EMBL/GenBank/DDBJ databases">
        <title>Whole genome shotgun sequence of Corynebacterium flavescens NBRC 14136.</title>
        <authorList>
            <person name="Hosoyama A."/>
            <person name="Uohara A."/>
            <person name="Ohji S."/>
            <person name="Ichikawa N."/>
        </authorList>
    </citation>
    <scope>NUCLEOTIDE SEQUENCE [LARGE SCALE GENOMIC DNA]</scope>
    <source>
        <strain evidence="1 2">NBRC 14136</strain>
    </source>
</reference>
<accession>A0AB73B8E7</accession>
<evidence type="ECO:0000313" key="2">
    <source>
        <dbReference type="Proteomes" id="UP000315353"/>
    </source>
</evidence>
<dbReference type="EMBL" id="BJNB01000027">
    <property type="protein sequence ID" value="GEB98216.1"/>
    <property type="molecule type" value="Genomic_DNA"/>
</dbReference>
<proteinExistence type="predicted"/>
<evidence type="ECO:0008006" key="3">
    <source>
        <dbReference type="Google" id="ProtNLM"/>
    </source>
</evidence>
<evidence type="ECO:0000313" key="1">
    <source>
        <dbReference type="EMBL" id="GEB98216.1"/>
    </source>
</evidence>